<dbReference type="Gene3D" id="6.10.250.3180">
    <property type="match status" value="1"/>
</dbReference>
<dbReference type="Proteomes" id="UP000006790">
    <property type="component" value="Chromosome 6"/>
</dbReference>
<dbReference type="Pfam" id="PF06881">
    <property type="entry name" value="Elongin_A"/>
    <property type="match status" value="1"/>
</dbReference>
<dbReference type="InterPro" id="IPR051870">
    <property type="entry name" value="Elongin-A_domain"/>
</dbReference>
<dbReference type="EMBL" id="CP002502">
    <property type="protein sequence ID" value="AET40850.1"/>
    <property type="molecule type" value="Genomic_DNA"/>
</dbReference>
<dbReference type="KEGG" id="erc:Ecym_6480"/>
<proteinExistence type="predicted"/>
<dbReference type="eggNOG" id="KOG2821">
    <property type="taxonomic scope" value="Eukaryota"/>
</dbReference>
<feature type="compositionally biased region" description="Polar residues" evidence="3">
    <location>
        <begin position="231"/>
        <end position="251"/>
    </location>
</feature>
<dbReference type="AlphaFoldDB" id="G8JUS0"/>
<evidence type="ECO:0000256" key="3">
    <source>
        <dbReference type="SAM" id="MobiDB-lite"/>
    </source>
</evidence>
<dbReference type="GO" id="GO:0031463">
    <property type="term" value="C:Cul3-RING ubiquitin ligase complex"/>
    <property type="evidence" value="ECO:0007669"/>
    <property type="project" value="EnsemblFungi"/>
</dbReference>
<evidence type="ECO:0000256" key="1">
    <source>
        <dbReference type="ARBA" id="ARBA00021346"/>
    </source>
</evidence>
<evidence type="ECO:0000259" key="4">
    <source>
        <dbReference type="PROSITE" id="PS50181"/>
    </source>
</evidence>
<accession>G8JUS0</accession>
<dbReference type="HOGENOM" id="CLU_062289_0_0_1"/>
<dbReference type="GO" id="GO:0004842">
    <property type="term" value="F:ubiquitin-protein transferase activity"/>
    <property type="evidence" value="ECO:0007669"/>
    <property type="project" value="EnsemblFungi"/>
</dbReference>
<organism evidence="5 6">
    <name type="scientific">Eremothecium cymbalariae (strain CBS 270.75 / DBVPG 7215 / KCTC 17166 / NRRL Y-17582)</name>
    <name type="common">Yeast</name>
    <dbReference type="NCBI Taxonomy" id="931890"/>
    <lineage>
        <taxon>Eukaryota</taxon>
        <taxon>Fungi</taxon>
        <taxon>Dikarya</taxon>
        <taxon>Ascomycota</taxon>
        <taxon>Saccharomycotina</taxon>
        <taxon>Saccharomycetes</taxon>
        <taxon>Saccharomycetales</taxon>
        <taxon>Saccharomycetaceae</taxon>
        <taxon>Eremothecium</taxon>
    </lineage>
</organism>
<keyword evidence="2" id="KW-0175">Coiled coil</keyword>
<dbReference type="RefSeq" id="XP_003647667.1">
    <property type="nucleotide sequence ID" value="XM_003647619.1"/>
</dbReference>
<name>G8JUS0_ERECY</name>
<dbReference type="PANTHER" id="PTHR15141">
    <property type="entry name" value="TRANSCRIPTION ELONGATION FACTOR B POLYPEPTIDE 3"/>
    <property type="match status" value="1"/>
</dbReference>
<dbReference type="GO" id="GO:0006368">
    <property type="term" value="P:transcription elongation by RNA polymerase II"/>
    <property type="evidence" value="ECO:0007669"/>
    <property type="project" value="InterPro"/>
</dbReference>
<dbReference type="PANTHER" id="PTHR15141:SF76">
    <property type="entry name" value="TRANSCRIPTION ELONGATION FACTOR B POLYPEPTIDE 3"/>
    <property type="match status" value="1"/>
</dbReference>
<dbReference type="GO" id="GO:0006511">
    <property type="term" value="P:ubiquitin-dependent protein catabolic process"/>
    <property type="evidence" value="ECO:0007669"/>
    <property type="project" value="EnsemblFungi"/>
</dbReference>
<feature type="compositionally biased region" description="Polar residues" evidence="3">
    <location>
        <begin position="260"/>
        <end position="284"/>
    </location>
</feature>
<feature type="region of interest" description="Disordered" evidence="3">
    <location>
        <begin position="208"/>
        <end position="311"/>
    </location>
</feature>
<dbReference type="OrthoDB" id="21513at2759"/>
<evidence type="ECO:0000313" key="6">
    <source>
        <dbReference type="Proteomes" id="UP000006790"/>
    </source>
</evidence>
<dbReference type="FunCoup" id="G8JUS0">
    <property type="interactions" value="96"/>
</dbReference>
<feature type="region of interest" description="Disordered" evidence="3">
    <location>
        <begin position="326"/>
        <end position="361"/>
    </location>
</feature>
<protein>
    <recommendedName>
        <fullName evidence="1">Elongin-A</fullName>
    </recommendedName>
</protein>
<dbReference type="InterPro" id="IPR010684">
    <property type="entry name" value="RNA_pol_II_trans_fac_SIII_A"/>
</dbReference>
<evidence type="ECO:0000313" key="5">
    <source>
        <dbReference type="EMBL" id="AET40850.1"/>
    </source>
</evidence>
<gene>
    <name evidence="5" type="ordered locus">Ecym_6480</name>
</gene>
<sequence length="361" mass="42232">MKRADLLTLEKCCVLTLMRHHTLIDDVAHIPYALIRQVLQKLKAEQLVRLEKTNPLLILGDEEIWYDLLKKDFPLNVHEQYVSRKNQVYEYYLGCIKENDEKLLDDKPLVKNYFHENVKKDPVVFKYRLPSRLLYYKYQQEVAEKQELSAERLRQSVKQLQAEKEKMLITMLEDPIYVERELRSTKIKQHQNRSNLYLKSYKEHLKRQEHFKSGGYDPTKRRICKKPSPNEAPNVTQLPPRSKTTPKQTSFPPALPSPSPNSEANIVTSSPPEITSRQNPTRTSLLKRRKHSAQHKKSPSPPTSSTSTTRKIKSTIFSSPTLSTLLTQQHAQEDQRKQNPQTEDVKKPRIYIHSPHLVIKK</sequence>
<evidence type="ECO:0000256" key="2">
    <source>
        <dbReference type="SAM" id="Coils"/>
    </source>
</evidence>
<feature type="coiled-coil region" evidence="2">
    <location>
        <begin position="143"/>
        <end position="170"/>
    </location>
</feature>
<feature type="compositionally biased region" description="Basic and acidic residues" evidence="3">
    <location>
        <begin position="331"/>
        <end position="347"/>
    </location>
</feature>
<dbReference type="GeneID" id="11472392"/>
<feature type="domain" description="F-box" evidence="4">
    <location>
        <begin position="24"/>
        <end position="68"/>
    </location>
</feature>
<dbReference type="STRING" id="931890.G8JUS0"/>
<dbReference type="InterPro" id="IPR001810">
    <property type="entry name" value="F-box_dom"/>
</dbReference>
<keyword evidence="6" id="KW-1185">Reference proteome</keyword>
<dbReference type="InParanoid" id="G8JUS0"/>
<dbReference type="GO" id="GO:0070449">
    <property type="term" value="C:elongin complex"/>
    <property type="evidence" value="ECO:0007669"/>
    <property type="project" value="EnsemblFungi"/>
</dbReference>
<dbReference type="OMA" id="WLRFIKR"/>
<reference evidence="6" key="1">
    <citation type="journal article" date="2012" name="G3 (Bethesda)">
        <title>Pichia sorbitophila, an interspecies yeast hybrid reveals early steps of genome resolution following polyploidization.</title>
        <authorList>
            <person name="Leh Louis V."/>
            <person name="Despons L."/>
            <person name="Friedrich A."/>
            <person name="Martin T."/>
            <person name="Durrens P."/>
            <person name="Casaregola S."/>
            <person name="Neuveglise C."/>
            <person name="Fairhead C."/>
            <person name="Marck C."/>
            <person name="Cruz J.A."/>
            <person name="Straub M.L."/>
            <person name="Kugler V."/>
            <person name="Sacerdot C."/>
            <person name="Uzunov Z."/>
            <person name="Thierry A."/>
            <person name="Weiss S."/>
            <person name="Bleykasten C."/>
            <person name="De Montigny J."/>
            <person name="Jacques N."/>
            <person name="Jung P."/>
            <person name="Lemaire M."/>
            <person name="Mallet S."/>
            <person name="Morel G."/>
            <person name="Richard G.F."/>
            <person name="Sarkar A."/>
            <person name="Savel G."/>
            <person name="Schacherer J."/>
            <person name="Seret M.L."/>
            <person name="Talla E."/>
            <person name="Samson G."/>
            <person name="Jubin C."/>
            <person name="Poulain J."/>
            <person name="Vacherie B."/>
            <person name="Barbe V."/>
            <person name="Pelletier E."/>
            <person name="Sherman D.J."/>
            <person name="Westhof E."/>
            <person name="Weissenbach J."/>
            <person name="Baret P.V."/>
            <person name="Wincker P."/>
            <person name="Gaillardin C."/>
            <person name="Dujon B."/>
            <person name="Souciet J.L."/>
        </authorList>
    </citation>
    <scope>NUCLEOTIDE SEQUENCE [LARGE SCALE GENOMIC DNA]</scope>
    <source>
        <strain evidence="6">CBS 270.75 / DBVPG 7215 / KCTC 17166 / NRRL Y-17582</strain>
    </source>
</reference>
<dbReference type="PROSITE" id="PS50181">
    <property type="entry name" value="FBOX"/>
    <property type="match status" value="1"/>
</dbReference>
<feature type="compositionally biased region" description="Basic residues" evidence="3">
    <location>
        <begin position="285"/>
        <end position="298"/>
    </location>
</feature>